<organism evidence="2 3">
    <name type="scientific">Phocaeicola intestinalis</name>
    <dbReference type="NCBI Taxonomy" id="2762212"/>
    <lineage>
        <taxon>Bacteria</taxon>
        <taxon>Pseudomonadati</taxon>
        <taxon>Bacteroidota</taxon>
        <taxon>Bacteroidia</taxon>
        <taxon>Bacteroidales</taxon>
        <taxon>Bacteroidaceae</taxon>
        <taxon>Phocaeicola</taxon>
    </lineage>
</organism>
<feature type="transmembrane region" description="Helical" evidence="1">
    <location>
        <begin position="139"/>
        <end position="162"/>
    </location>
</feature>
<sequence length="214" mass="23984">MKYISLLGIITIIALCAEFVLQMSGGDAIESFNAGRETGAQQAESGASYVHSFLLPVKAKVIPEGMEGEATLQLADGTKTVPYSIAEVKCEVRPSWFIAIALTFGSFFVALIGIYSIYCLIRLLVRVAKRDIFSRRNVYWIRWFAYVNAGVYLGLMLFEWLLERDVVSQLRIPGYQVIGIEHTVYDFSSFFVIVLLAEVYAVAVKIKEEQDLTI</sequence>
<evidence type="ECO:0000313" key="3">
    <source>
        <dbReference type="Proteomes" id="UP000620874"/>
    </source>
</evidence>
<dbReference type="InterPro" id="IPR021354">
    <property type="entry name" value="DUF2975"/>
</dbReference>
<dbReference type="Proteomes" id="UP000620874">
    <property type="component" value="Unassembled WGS sequence"/>
</dbReference>
<dbReference type="EMBL" id="JACSPP010000006">
    <property type="protein sequence ID" value="MBD8039489.1"/>
    <property type="molecule type" value="Genomic_DNA"/>
</dbReference>
<keyword evidence="1" id="KW-0812">Transmembrane</keyword>
<keyword evidence="3" id="KW-1185">Reference proteome</keyword>
<protein>
    <submittedName>
        <fullName evidence="2">DUF2975 domain-containing protein</fullName>
    </submittedName>
</protein>
<dbReference type="Pfam" id="PF11188">
    <property type="entry name" value="DUF2975"/>
    <property type="match status" value="1"/>
</dbReference>
<comment type="caution">
    <text evidence="2">The sequence shown here is derived from an EMBL/GenBank/DDBJ whole genome shotgun (WGS) entry which is preliminary data.</text>
</comment>
<accession>A0ABR8Y640</accession>
<feature type="transmembrane region" description="Helical" evidence="1">
    <location>
        <begin position="96"/>
        <end position="118"/>
    </location>
</feature>
<name>A0ABR8Y640_9BACT</name>
<keyword evidence="1" id="KW-0472">Membrane</keyword>
<keyword evidence="1" id="KW-1133">Transmembrane helix</keyword>
<gene>
    <name evidence="2" type="ORF">H9625_03325</name>
</gene>
<proteinExistence type="predicted"/>
<reference evidence="2 3" key="1">
    <citation type="submission" date="2020-08" db="EMBL/GenBank/DDBJ databases">
        <title>A Genomic Blueprint of the Chicken Gut Microbiome.</title>
        <authorList>
            <person name="Gilroy R."/>
            <person name="Ravi A."/>
            <person name="Getino M."/>
            <person name="Pursley I."/>
            <person name="Horton D.L."/>
            <person name="Alikhan N.-F."/>
            <person name="Baker D."/>
            <person name="Gharbi K."/>
            <person name="Hall N."/>
            <person name="Watson M."/>
            <person name="Adriaenssens E.M."/>
            <person name="Foster-Nyarko E."/>
            <person name="Jarju S."/>
            <person name="Secka A."/>
            <person name="Antonio M."/>
            <person name="Oren A."/>
            <person name="Chaudhuri R."/>
            <person name="La Ragione R.M."/>
            <person name="Hildebrand F."/>
            <person name="Pallen M.J."/>
        </authorList>
    </citation>
    <scope>NUCLEOTIDE SEQUENCE [LARGE SCALE GENOMIC DNA]</scope>
    <source>
        <strain evidence="2 3">Sa1CVN1</strain>
    </source>
</reference>
<evidence type="ECO:0000256" key="1">
    <source>
        <dbReference type="SAM" id="Phobius"/>
    </source>
</evidence>
<dbReference type="RefSeq" id="WP_191763000.1">
    <property type="nucleotide sequence ID" value="NZ_JACSPP010000006.1"/>
</dbReference>
<evidence type="ECO:0000313" key="2">
    <source>
        <dbReference type="EMBL" id="MBD8039489.1"/>
    </source>
</evidence>
<feature type="transmembrane region" description="Helical" evidence="1">
    <location>
        <begin position="182"/>
        <end position="203"/>
    </location>
</feature>